<evidence type="ECO:0000313" key="1">
    <source>
        <dbReference type="EMBL" id="STT03449.1"/>
    </source>
</evidence>
<sequence>MVKVPSAADAAVGAGGWKRFAVQLRLLPSGRPCGIANPGHKSGRTAKVDPGVGVRSPQILRQPLARTLPLV</sequence>
<name>A0A377V5F9_KLEPN</name>
<reference evidence="1 2" key="1">
    <citation type="submission" date="2018-06" db="EMBL/GenBank/DDBJ databases">
        <authorList>
            <consortium name="Pathogen Informatics"/>
            <person name="Doyle S."/>
        </authorList>
    </citation>
    <scope>NUCLEOTIDE SEQUENCE [LARGE SCALE GENOMIC DNA]</scope>
    <source>
        <strain evidence="1 2">NCTC13443</strain>
    </source>
</reference>
<organism evidence="1 2">
    <name type="scientific">Klebsiella pneumoniae</name>
    <dbReference type="NCBI Taxonomy" id="573"/>
    <lineage>
        <taxon>Bacteria</taxon>
        <taxon>Pseudomonadati</taxon>
        <taxon>Pseudomonadota</taxon>
        <taxon>Gammaproteobacteria</taxon>
        <taxon>Enterobacterales</taxon>
        <taxon>Enterobacteriaceae</taxon>
        <taxon>Klebsiella/Raoultella group</taxon>
        <taxon>Klebsiella</taxon>
        <taxon>Klebsiella pneumoniae complex</taxon>
    </lineage>
</organism>
<dbReference type="AlphaFoldDB" id="A0A377V5F9"/>
<gene>
    <name evidence="1" type="ORF">NCTC13443_03814</name>
</gene>
<protein>
    <submittedName>
        <fullName evidence="1">Uncharacterized protein</fullName>
    </submittedName>
</protein>
<proteinExistence type="predicted"/>
<dbReference type="Proteomes" id="UP000255518">
    <property type="component" value="Unassembled WGS sequence"/>
</dbReference>
<dbReference type="EMBL" id="UGKT01000001">
    <property type="protein sequence ID" value="STT03449.1"/>
    <property type="molecule type" value="Genomic_DNA"/>
</dbReference>
<evidence type="ECO:0000313" key="2">
    <source>
        <dbReference type="Proteomes" id="UP000255518"/>
    </source>
</evidence>
<accession>A0A377V5F9</accession>